<accession>A0A8T8KF30</accession>
<protein>
    <recommendedName>
        <fullName evidence="3">Zn-ribbon containing protein</fullName>
    </recommendedName>
</protein>
<dbReference type="OrthoDB" id="78050at2157"/>
<evidence type="ECO:0000313" key="1">
    <source>
        <dbReference type="EMBL" id="QUH23891.1"/>
    </source>
</evidence>
<evidence type="ECO:0000313" key="2">
    <source>
        <dbReference type="Proteomes" id="UP000681041"/>
    </source>
</evidence>
<dbReference type="AlphaFoldDB" id="A0A8T8KF30"/>
<dbReference type="RefSeq" id="WP_211532848.1">
    <property type="nucleotide sequence ID" value="NZ_CP058560.1"/>
</dbReference>
<organism evidence="1 2">
    <name type="scientific">Methanobacterium alkalithermotolerans</name>
    <dbReference type="NCBI Taxonomy" id="2731220"/>
    <lineage>
        <taxon>Archaea</taxon>
        <taxon>Methanobacteriati</taxon>
        <taxon>Methanobacteriota</taxon>
        <taxon>Methanomada group</taxon>
        <taxon>Methanobacteria</taxon>
        <taxon>Methanobacteriales</taxon>
        <taxon>Methanobacteriaceae</taxon>
        <taxon>Methanobacterium</taxon>
    </lineage>
</organism>
<dbReference type="Proteomes" id="UP000681041">
    <property type="component" value="Chromosome"/>
</dbReference>
<gene>
    <name evidence="1" type="ORF">HYG87_09055</name>
</gene>
<dbReference type="InterPro" id="IPR018645">
    <property type="entry name" value="OapC-like"/>
</dbReference>
<dbReference type="Pfam" id="PF09845">
    <property type="entry name" value="OapC"/>
    <property type="match status" value="1"/>
</dbReference>
<sequence>MHQCINCGAKLKATEEILKGCPQCGSKYFKYSSKGKKEKIEEVKGESIETIMVKQHGIYEVNLSSLMEDDSIIVSDQEGKYVIDINFLLNKKIKDKKKSREI</sequence>
<name>A0A8T8KF30_9EURY</name>
<proteinExistence type="predicted"/>
<reference evidence="1" key="1">
    <citation type="submission" date="2020-07" db="EMBL/GenBank/DDBJ databases">
        <title>Methanobacterium. sp. MethCan genome.</title>
        <authorList>
            <person name="Postec A."/>
            <person name="Quemeneur M."/>
        </authorList>
    </citation>
    <scope>NUCLEOTIDE SEQUENCE</scope>
    <source>
        <strain evidence="1">MethCAN</strain>
    </source>
</reference>
<dbReference type="KEGG" id="meme:HYG87_09055"/>
<keyword evidence="2" id="KW-1185">Reference proteome</keyword>
<dbReference type="GeneID" id="64820910"/>
<dbReference type="EMBL" id="CP058560">
    <property type="protein sequence ID" value="QUH23891.1"/>
    <property type="molecule type" value="Genomic_DNA"/>
</dbReference>
<evidence type="ECO:0008006" key="3">
    <source>
        <dbReference type="Google" id="ProtNLM"/>
    </source>
</evidence>